<reference evidence="1" key="1">
    <citation type="submission" date="2022-05" db="EMBL/GenBank/DDBJ databases">
        <title>Chromosome-level genome of Chaenocephalus aceratus.</title>
        <authorList>
            <person name="Park H."/>
        </authorList>
    </citation>
    <scope>NUCLEOTIDE SEQUENCE</scope>
    <source>
        <strain evidence="1">KU_202001</strain>
    </source>
</reference>
<protein>
    <submittedName>
        <fullName evidence="1">Uncharacterized protein</fullName>
    </submittedName>
</protein>
<sequence length="64" mass="7336">PVYYLLQHIKMFFFIIMSEIDIVYINFHWKIMQGSASSTSPSFKNPWPDASIVPCPENRAAVSA</sequence>
<evidence type="ECO:0000313" key="2">
    <source>
        <dbReference type="Proteomes" id="UP001057452"/>
    </source>
</evidence>
<gene>
    <name evidence="1" type="ORF">KUCAC02_018577</name>
</gene>
<keyword evidence="2" id="KW-1185">Reference proteome</keyword>
<organism evidence="1 2">
    <name type="scientific">Chaenocephalus aceratus</name>
    <name type="common">Blackfin icefish</name>
    <name type="synonym">Chaenichthys aceratus</name>
    <dbReference type="NCBI Taxonomy" id="36190"/>
    <lineage>
        <taxon>Eukaryota</taxon>
        <taxon>Metazoa</taxon>
        <taxon>Chordata</taxon>
        <taxon>Craniata</taxon>
        <taxon>Vertebrata</taxon>
        <taxon>Euteleostomi</taxon>
        <taxon>Actinopterygii</taxon>
        <taxon>Neopterygii</taxon>
        <taxon>Teleostei</taxon>
        <taxon>Neoteleostei</taxon>
        <taxon>Acanthomorphata</taxon>
        <taxon>Eupercaria</taxon>
        <taxon>Perciformes</taxon>
        <taxon>Notothenioidei</taxon>
        <taxon>Channichthyidae</taxon>
        <taxon>Chaenocephalus</taxon>
    </lineage>
</organism>
<proteinExistence type="predicted"/>
<dbReference type="EMBL" id="CM043801">
    <property type="protein sequence ID" value="KAI4809711.1"/>
    <property type="molecule type" value="Genomic_DNA"/>
</dbReference>
<comment type="caution">
    <text evidence="1">The sequence shown here is derived from an EMBL/GenBank/DDBJ whole genome shotgun (WGS) entry which is preliminary data.</text>
</comment>
<evidence type="ECO:0000313" key="1">
    <source>
        <dbReference type="EMBL" id="KAI4809711.1"/>
    </source>
</evidence>
<feature type="non-terminal residue" evidence="1">
    <location>
        <position position="1"/>
    </location>
</feature>
<dbReference type="Proteomes" id="UP001057452">
    <property type="component" value="Chromosome 17"/>
</dbReference>
<accession>A0ACB9WAN5</accession>
<name>A0ACB9WAN5_CHAAC</name>